<dbReference type="PANTHER" id="PTHR43065:SF42">
    <property type="entry name" value="TWO-COMPONENT SENSOR PPRA"/>
    <property type="match status" value="1"/>
</dbReference>
<dbReference type="InterPro" id="IPR011006">
    <property type="entry name" value="CheY-like_superfamily"/>
</dbReference>
<dbReference type="SUPFAM" id="SSF55874">
    <property type="entry name" value="ATPase domain of HSP90 chaperone/DNA topoisomerase II/histidine kinase"/>
    <property type="match status" value="1"/>
</dbReference>
<dbReference type="SUPFAM" id="SSF47384">
    <property type="entry name" value="Homodimeric domain of signal transducing histidine kinase"/>
    <property type="match status" value="1"/>
</dbReference>
<dbReference type="SMART" id="SM00387">
    <property type="entry name" value="HATPase_c"/>
    <property type="match status" value="1"/>
</dbReference>
<evidence type="ECO:0000256" key="1">
    <source>
        <dbReference type="ARBA" id="ARBA00000085"/>
    </source>
</evidence>
<dbReference type="Pfam" id="PF00072">
    <property type="entry name" value="Response_reg"/>
    <property type="match status" value="1"/>
</dbReference>
<keyword evidence="10" id="KW-0418">Kinase</keyword>
<feature type="domain" description="PAC" evidence="9">
    <location>
        <begin position="125"/>
        <end position="178"/>
    </location>
</feature>
<dbReference type="Pfam" id="PF08448">
    <property type="entry name" value="PAS_4"/>
    <property type="match status" value="2"/>
</dbReference>
<dbReference type="FunFam" id="3.30.450.20:FF:000099">
    <property type="entry name" value="Sensory box sensor histidine kinase"/>
    <property type="match status" value="1"/>
</dbReference>
<dbReference type="EMBL" id="BMIH01000001">
    <property type="protein sequence ID" value="GGB18409.1"/>
    <property type="molecule type" value="Genomic_DNA"/>
</dbReference>
<feature type="domain" description="Histidine kinase" evidence="6">
    <location>
        <begin position="487"/>
        <end position="705"/>
    </location>
</feature>
<name>A0A916SV16_9SPHN</name>
<dbReference type="PROSITE" id="PS50110">
    <property type="entry name" value="RESPONSE_REGULATORY"/>
    <property type="match status" value="1"/>
</dbReference>
<accession>A0A916SV16</accession>
<proteinExistence type="predicted"/>
<dbReference type="PRINTS" id="PR00344">
    <property type="entry name" value="BCTRLSENSOR"/>
</dbReference>
<dbReference type="InterPro" id="IPR004358">
    <property type="entry name" value="Sig_transdc_His_kin-like_C"/>
</dbReference>
<organism evidence="10 11">
    <name type="scientific">Sphingomonas metalli</name>
    <dbReference type="NCBI Taxonomy" id="1779358"/>
    <lineage>
        <taxon>Bacteria</taxon>
        <taxon>Pseudomonadati</taxon>
        <taxon>Pseudomonadota</taxon>
        <taxon>Alphaproteobacteria</taxon>
        <taxon>Sphingomonadales</taxon>
        <taxon>Sphingomonadaceae</taxon>
        <taxon>Sphingomonas</taxon>
    </lineage>
</organism>
<evidence type="ECO:0000259" key="9">
    <source>
        <dbReference type="PROSITE" id="PS50113"/>
    </source>
</evidence>
<dbReference type="InterPro" id="IPR036097">
    <property type="entry name" value="HisK_dim/P_sf"/>
</dbReference>
<dbReference type="GO" id="GO:0000155">
    <property type="term" value="F:phosphorelay sensor kinase activity"/>
    <property type="evidence" value="ECO:0007669"/>
    <property type="project" value="InterPro"/>
</dbReference>
<evidence type="ECO:0000259" key="6">
    <source>
        <dbReference type="PROSITE" id="PS50109"/>
    </source>
</evidence>
<protein>
    <recommendedName>
        <fullName evidence="2">histidine kinase</fullName>
        <ecNumber evidence="2">2.7.13.3</ecNumber>
    </recommendedName>
</protein>
<dbReference type="SUPFAM" id="SSF55785">
    <property type="entry name" value="PYP-like sensor domain (PAS domain)"/>
    <property type="match status" value="3"/>
</dbReference>
<evidence type="ECO:0000256" key="5">
    <source>
        <dbReference type="SAM" id="Coils"/>
    </source>
</evidence>
<comment type="caution">
    <text evidence="10">The sequence shown here is derived from an EMBL/GenBank/DDBJ whole genome shotgun (WGS) entry which is preliminary data.</text>
</comment>
<feature type="domain" description="PAC" evidence="9">
    <location>
        <begin position="250"/>
        <end position="302"/>
    </location>
</feature>
<dbReference type="Gene3D" id="3.30.450.20">
    <property type="entry name" value="PAS domain"/>
    <property type="match status" value="3"/>
</dbReference>
<sequence>MSFQLMPLRHLSAPNAPADSWPAGGGECGRLIRERDWSNSGLGPVASWPAALRITVSNMLGSPVPQVLMWGSSHVMLYNDGYIDIAGCRHPQALGGLVEQTWPEVWDWNRDILARGFAGEVVGYRDQPVTLHRNGRDEHLYFDLFYTPVRDEAGRVEGVLCTVIDNSARVKAEQEAGRREAEMRLLTNALPVMIAYFDRDLVCRFANTALADFLGMKPDDVLGRHWRELAGPDGAERAPLVGRALAGAPMQTETTLIHRDGSARRVEIRYIPRIGSDGSVAGFQSLTFDVEERVRREEALAVSNSRFRSAMDAVHGVLWTTDGDGRMVDEQPGWAALTGQRAEDYAGYGWTTAVHPADVEPTLAAWRRAIETGAPYAFEHRVRRFDNQWRVFLIRAVRSLSPEGRVIGWVGVHTDITERRAAEEALREQAAALTRQIAHRRHAEEQLRQLNETLEARIVAEIAERRQAEMALVQAQKMETIGQLTGGIAHDFNNLLQIVSGNLQLLERDVAGDEKAYRRVANAMAGVERGAKLASQLLAFGRRQALEPRTVNIARLIHGMDAILRRAVGEAVAIEWEIADALWNTFVDPARVENALLNLVINARDAMEGQGRLTIALANATLPAGDEHVAGDYVRLSVADTGSGMPPEIADRVFEPFFSTKREGKGTGLGLSMVYGFVRQSGGHVVLKTAPARGTTVELYFPRAAGAEEDERIVGEAEAVGGTETVLVVEDDEAVRATVVEMFRDLGYTVLTAASADAALAILADDRSIDLVFTDVVMPGRIDSAAMARAAQAGRPDLAVLFTSGYAEDGAGNGIVHGGRLDPGLELLPKPYSREALARRVRQVLARRGRAADEPLLSIPPHQSPGVHR</sequence>
<dbReference type="PROSITE" id="PS50113">
    <property type="entry name" value="PAC"/>
    <property type="match status" value="3"/>
</dbReference>
<comment type="catalytic activity">
    <reaction evidence="1">
        <text>ATP + protein L-histidine = ADP + protein N-phospho-L-histidine.</text>
        <dbReference type="EC" id="2.7.13.3"/>
    </reaction>
</comment>
<dbReference type="InterPro" id="IPR036890">
    <property type="entry name" value="HATPase_C_sf"/>
</dbReference>
<evidence type="ECO:0000256" key="4">
    <source>
        <dbReference type="PROSITE-ProRule" id="PRU00169"/>
    </source>
</evidence>
<evidence type="ECO:0000313" key="10">
    <source>
        <dbReference type="EMBL" id="GGB18409.1"/>
    </source>
</evidence>
<gene>
    <name evidence="10" type="ORF">GCM10011380_04960</name>
</gene>
<dbReference type="AlphaFoldDB" id="A0A916SV16"/>
<evidence type="ECO:0000256" key="2">
    <source>
        <dbReference type="ARBA" id="ARBA00012438"/>
    </source>
</evidence>
<feature type="domain" description="Response regulatory" evidence="7">
    <location>
        <begin position="725"/>
        <end position="845"/>
    </location>
</feature>
<dbReference type="SMART" id="SM00388">
    <property type="entry name" value="HisKA"/>
    <property type="match status" value="1"/>
</dbReference>
<dbReference type="PROSITE" id="PS50112">
    <property type="entry name" value="PAS"/>
    <property type="match status" value="2"/>
</dbReference>
<evidence type="ECO:0000259" key="8">
    <source>
        <dbReference type="PROSITE" id="PS50112"/>
    </source>
</evidence>
<dbReference type="InterPro" id="IPR003594">
    <property type="entry name" value="HATPase_dom"/>
</dbReference>
<dbReference type="Gene3D" id="3.40.50.2300">
    <property type="match status" value="1"/>
</dbReference>
<dbReference type="CDD" id="cd00130">
    <property type="entry name" value="PAS"/>
    <property type="match status" value="2"/>
</dbReference>
<dbReference type="NCBIfam" id="TIGR00229">
    <property type="entry name" value="sensory_box"/>
    <property type="match status" value="2"/>
</dbReference>
<dbReference type="SMART" id="SM00086">
    <property type="entry name" value="PAC"/>
    <property type="match status" value="3"/>
</dbReference>
<dbReference type="SMART" id="SM00091">
    <property type="entry name" value="PAS"/>
    <property type="match status" value="2"/>
</dbReference>
<dbReference type="InterPro" id="IPR001789">
    <property type="entry name" value="Sig_transdc_resp-reg_receiver"/>
</dbReference>
<dbReference type="InterPro" id="IPR035965">
    <property type="entry name" value="PAS-like_dom_sf"/>
</dbReference>
<dbReference type="Proteomes" id="UP000623067">
    <property type="component" value="Unassembled WGS sequence"/>
</dbReference>
<dbReference type="PROSITE" id="PS50109">
    <property type="entry name" value="HIS_KIN"/>
    <property type="match status" value="1"/>
</dbReference>
<dbReference type="SMART" id="SM00448">
    <property type="entry name" value="REC"/>
    <property type="match status" value="1"/>
</dbReference>
<keyword evidence="5" id="KW-0175">Coiled coil</keyword>
<feature type="domain" description="PAS" evidence="8">
    <location>
        <begin position="179"/>
        <end position="233"/>
    </location>
</feature>
<evidence type="ECO:0000259" key="7">
    <source>
        <dbReference type="PROSITE" id="PS50110"/>
    </source>
</evidence>
<dbReference type="InterPro" id="IPR013656">
    <property type="entry name" value="PAS_4"/>
</dbReference>
<feature type="domain" description="PAC" evidence="9">
    <location>
        <begin position="376"/>
        <end position="428"/>
    </location>
</feature>
<evidence type="ECO:0000256" key="3">
    <source>
        <dbReference type="ARBA" id="ARBA00022553"/>
    </source>
</evidence>
<reference evidence="10" key="2">
    <citation type="submission" date="2020-09" db="EMBL/GenBank/DDBJ databases">
        <authorList>
            <person name="Sun Q."/>
            <person name="Zhou Y."/>
        </authorList>
    </citation>
    <scope>NUCLEOTIDE SEQUENCE</scope>
    <source>
        <strain evidence="10">CGMCC 1.15330</strain>
    </source>
</reference>
<dbReference type="RefSeq" id="WP_229664317.1">
    <property type="nucleotide sequence ID" value="NZ_BMIH01000001.1"/>
</dbReference>
<feature type="modified residue" description="4-aspartylphosphate" evidence="4">
    <location>
        <position position="775"/>
    </location>
</feature>
<dbReference type="Gene3D" id="1.10.287.130">
    <property type="match status" value="1"/>
</dbReference>
<feature type="domain" description="PAS" evidence="8">
    <location>
        <begin position="303"/>
        <end position="373"/>
    </location>
</feature>
<keyword evidence="10" id="KW-0808">Transferase</keyword>
<dbReference type="InterPro" id="IPR000014">
    <property type="entry name" value="PAS"/>
</dbReference>
<dbReference type="PANTHER" id="PTHR43065">
    <property type="entry name" value="SENSOR HISTIDINE KINASE"/>
    <property type="match status" value="1"/>
</dbReference>
<dbReference type="InterPro" id="IPR003661">
    <property type="entry name" value="HisK_dim/P_dom"/>
</dbReference>
<feature type="coiled-coil region" evidence="5">
    <location>
        <begin position="433"/>
        <end position="471"/>
    </location>
</feature>
<dbReference type="CDD" id="cd00082">
    <property type="entry name" value="HisKA"/>
    <property type="match status" value="1"/>
</dbReference>
<evidence type="ECO:0000313" key="11">
    <source>
        <dbReference type="Proteomes" id="UP000623067"/>
    </source>
</evidence>
<dbReference type="Pfam" id="PF02518">
    <property type="entry name" value="HATPase_c"/>
    <property type="match status" value="1"/>
</dbReference>
<keyword evidence="3 4" id="KW-0597">Phosphoprotein</keyword>
<dbReference type="InterPro" id="IPR005467">
    <property type="entry name" value="His_kinase_dom"/>
</dbReference>
<dbReference type="InterPro" id="IPR000700">
    <property type="entry name" value="PAS-assoc_C"/>
</dbReference>
<keyword evidence="11" id="KW-1185">Reference proteome</keyword>
<dbReference type="InterPro" id="IPR001610">
    <property type="entry name" value="PAC"/>
</dbReference>
<dbReference type="SUPFAM" id="SSF52172">
    <property type="entry name" value="CheY-like"/>
    <property type="match status" value="1"/>
</dbReference>
<reference evidence="10" key="1">
    <citation type="journal article" date="2014" name="Int. J. Syst. Evol. Microbiol.">
        <title>Complete genome sequence of Corynebacterium casei LMG S-19264T (=DSM 44701T), isolated from a smear-ripened cheese.</title>
        <authorList>
            <consortium name="US DOE Joint Genome Institute (JGI-PGF)"/>
            <person name="Walter F."/>
            <person name="Albersmeier A."/>
            <person name="Kalinowski J."/>
            <person name="Ruckert C."/>
        </authorList>
    </citation>
    <scope>NUCLEOTIDE SEQUENCE</scope>
    <source>
        <strain evidence="10">CGMCC 1.15330</strain>
    </source>
</reference>
<dbReference type="EC" id="2.7.13.3" evidence="2"/>
<dbReference type="Gene3D" id="3.30.565.10">
    <property type="entry name" value="Histidine kinase-like ATPase, C-terminal domain"/>
    <property type="match status" value="1"/>
</dbReference>